<gene>
    <name evidence="12" type="primary">fdhF</name>
    <name evidence="12" type="ORF">GCM10008023_03870</name>
</gene>
<comment type="cofactor">
    <cofactor evidence="1">
        <name>Mo-bis(molybdopterin guanine dinucleotide)</name>
        <dbReference type="ChEBI" id="CHEBI:60539"/>
    </cofactor>
</comment>
<dbReference type="InterPro" id="IPR041953">
    <property type="entry name" value="YdeP_MopB"/>
</dbReference>
<proteinExistence type="inferred from homology"/>
<keyword evidence="8" id="KW-0408">Iron</keyword>
<dbReference type="CDD" id="cd02767">
    <property type="entry name" value="MopB_ydeP"/>
    <property type="match status" value="1"/>
</dbReference>
<evidence type="ECO:0000256" key="7">
    <source>
        <dbReference type="ARBA" id="ARBA00023002"/>
    </source>
</evidence>
<evidence type="ECO:0000259" key="11">
    <source>
        <dbReference type="Pfam" id="PF01568"/>
    </source>
</evidence>
<accession>A0ABQ3L922</accession>
<dbReference type="Gene3D" id="2.40.40.20">
    <property type="match status" value="1"/>
</dbReference>
<dbReference type="Proteomes" id="UP000652430">
    <property type="component" value="Unassembled WGS sequence"/>
</dbReference>
<evidence type="ECO:0000256" key="6">
    <source>
        <dbReference type="ARBA" id="ARBA00022723"/>
    </source>
</evidence>
<evidence type="ECO:0000256" key="3">
    <source>
        <dbReference type="ARBA" id="ARBA00010312"/>
    </source>
</evidence>
<keyword evidence="13" id="KW-1185">Reference proteome</keyword>
<comment type="cofactor">
    <cofactor evidence="2">
        <name>[4Fe-4S] cluster</name>
        <dbReference type="ChEBI" id="CHEBI:49883"/>
    </cofactor>
</comment>
<name>A0ABQ3L922_9SPHN</name>
<dbReference type="SUPFAM" id="SSF50692">
    <property type="entry name" value="ADC-like"/>
    <property type="match status" value="1"/>
</dbReference>
<evidence type="ECO:0000313" key="12">
    <source>
        <dbReference type="EMBL" id="GHH08435.1"/>
    </source>
</evidence>
<dbReference type="EMBL" id="BNAQ01000001">
    <property type="protein sequence ID" value="GHH08435.1"/>
    <property type="molecule type" value="Genomic_DNA"/>
</dbReference>
<evidence type="ECO:0000256" key="4">
    <source>
        <dbReference type="ARBA" id="ARBA00022485"/>
    </source>
</evidence>
<dbReference type="Gene3D" id="3.40.228.10">
    <property type="entry name" value="Dimethylsulfoxide Reductase, domain 2"/>
    <property type="match status" value="1"/>
</dbReference>
<dbReference type="PANTHER" id="PTHR43105:SF4">
    <property type="entry name" value="PROTEIN YDEP"/>
    <property type="match status" value="1"/>
</dbReference>
<feature type="domain" description="Molybdopterin dinucleotide-binding" evidence="11">
    <location>
        <begin position="642"/>
        <end position="751"/>
    </location>
</feature>
<dbReference type="RefSeq" id="WP_189674887.1">
    <property type="nucleotide sequence ID" value="NZ_BNAQ01000001.1"/>
</dbReference>
<dbReference type="CDD" id="cd02787">
    <property type="entry name" value="MopB_CT_ydeP"/>
    <property type="match status" value="1"/>
</dbReference>
<organism evidence="12 13">
    <name type="scientific">Sphingomonas glacialis</name>
    <dbReference type="NCBI Taxonomy" id="658225"/>
    <lineage>
        <taxon>Bacteria</taxon>
        <taxon>Pseudomonadati</taxon>
        <taxon>Pseudomonadota</taxon>
        <taxon>Alphaproteobacteria</taxon>
        <taxon>Sphingomonadales</taxon>
        <taxon>Sphingomonadaceae</taxon>
        <taxon>Sphingomonas</taxon>
    </lineage>
</organism>
<dbReference type="InterPro" id="IPR006656">
    <property type="entry name" value="Mopterin_OxRdtase"/>
</dbReference>
<keyword evidence="9" id="KW-0411">Iron-sulfur</keyword>
<dbReference type="Pfam" id="PF01568">
    <property type="entry name" value="Molydop_binding"/>
    <property type="match status" value="1"/>
</dbReference>
<dbReference type="InterPro" id="IPR006657">
    <property type="entry name" value="MoPterin_dinucl-bd_dom"/>
</dbReference>
<dbReference type="Pfam" id="PF00384">
    <property type="entry name" value="Molybdopterin"/>
    <property type="match status" value="1"/>
</dbReference>
<evidence type="ECO:0000256" key="9">
    <source>
        <dbReference type="ARBA" id="ARBA00023014"/>
    </source>
</evidence>
<feature type="domain" description="Molybdopterin oxidoreductase" evidence="10">
    <location>
        <begin position="123"/>
        <end position="515"/>
    </location>
</feature>
<protein>
    <submittedName>
        <fullName evidence="12">Formate dehydrogenase subunit alpha</fullName>
    </submittedName>
</protein>
<dbReference type="InterPro" id="IPR050123">
    <property type="entry name" value="Prok_molybdopt-oxidoreductase"/>
</dbReference>
<comment type="similarity">
    <text evidence="3">Belongs to the prokaryotic molybdopterin-containing oxidoreductase family.</text>
</comment>
<keyword evidence="7" id="KW-0560">Oxidoreductase</keyword>
<keyword evidence="6" id="KW-0479">Metal-binding</keyword>
<comment type="caution">
    <text evidence="12">The sequence shown here is derived from an EMBL/GenBank/DDBJ whole genome shotgun (WGS) entry which is preliminary data.</text>
</comment>
<evidence type="ECO:0000256" key="5">
    <source>
        <dbReference type="ARBA" id="ARBA00022505"/>
    </source>
</evidence>
<evidence type="ECO:0000313" key="13">
    <source>
        <dbReference type="Proteomes" id="UP000652430"/>
    </source>
</evidence>
<reference evidence="13" key="1">
    <citation type="journal article" date="2019" name="Int. J. Syst. Evol. Microbiol.">
        <title>The Global Catalogue of Microorganisms (GCM) 10K type strain sequencing project: providing services to taxonomists for standard genome sequencing and annotation.</title>
        <authorList>
            <consortium name="The Broad Institute Genomics Platform"/>
            <consortium name="The Broad Institute Genome Sequencing Center for Infectious Disease"/>
            <person name="Wu L."/>
            <person name="Ma J."/>
        </authorList>
    </citation>
    <scope>NUCLEOTIDE SEQUENCE [LARGE SCALE GENOMIC DNA]</scope>
    <source>
        <strain evidence="13">CGMCC 1.8957</strain>
    </source>
</reference>
<sequence length="781" mass="84451">MRRKRPEGIKDYTGPAGGWGALKAVAVSLKAQQIVSQGAQTLLKSNQPDGFDCPSCAWPDPKHSSSFEFCENGAKAVAWESTAKRIGGDFFAQHSVSELWEKTDHWIEDQGRVTEPLRYNPATDHYEVVGWDEALAEIGAGLAALEDPNQAEFYTSGRCSNEAAFLYQLFARLYGTNNFPDCSNMCHEATSVGLPKSIGIGKGTVSLEDFDHADLILSIGHNPGTNHPRMMATLRDVARRGGKIIVFNPLKERSLERFESPQSVVEMATLSATPIATSYLQVKVGGDAAALKGIAKALVALDTPDAPVLDHAFIAEHTAGLEAFRADLDATDWAAIEQSSGLARADLEAVAQIYAQSKATICCYGMGITQHRTGTSNVQQIANLLLLRGNMGRPGAGICPLRGHSNVQGDRTVGITERPSAALLDKIQDVFGFDPPRADGHSVVESIAAMRDGTAKAIVCLGGNLAIASSDPQACAQGFRNMDLAVHITTKLNRTHLLMAKASYVLPCLGRTERDTQDGGPQAVTVEDSMSMVHASRGFLMPPGENVRSEPWIVAGIAKATLGDKGAIDWDGYVANYDRIRDKIEAVFPAFKNYNTRIRAPGGFHLPNSAAERVWNTDTGKANFIVATGVEEDETTRDPSVLRLTTLRSHDQYNTTIYALDDRYRGVFGRRDVLFLNAKEIARLGFVEGDVVDVTTALAFKRDDRIVQGLMLVEHALPDGCCASYYPETQPLIALEDHDPQSLTPSYKSVPVQIRSAGTKNAADRIVARAGVAGRKISVKA</sequence>
<evidence type="ECO:0000256" key="1">
    <source>
        <dbReference type="ARBA" id="ARBA00001942"/>
    </source>
</evidence>
<evidence type="ECO:0000256" key="8">
    <source>
        <dbReference type="ARBA" id="ARBA00023004"/>
    </source>
</evidence>
<keyword evidence="5" id="KW-0500">Molybdenum</keyword>
<dbReference type="PANTHER" id="PTHR43105">
    <property type="entry name" value="RESPIRATORY NITRATE REDUCTASE"/>
    <property type="match status" value="1"/>
</dbReference>
<dbReference type="InterPro" id="IPR037951">
    <property type="entry name" value="MopB_CT_YdeP"/>
</dbReference>
<dbReference type="NCBIfam" id="TIGR01701">
    <property type="entry name" value="Fdhalpha-like"/>
    <property type="match status" value="1"/>
</dbReference>
<dbReference type="InterPro" id="IPR010046">
    <property type="entry name" value="Mopterin_OxRdtse_a_bac"/>
</dbReference>
<evidence type="ECO:0000259" key="10">
    <source>
        <dbReference type="Pfam" id="PF00384"/>
    </source>
</evidence>
<dbReference type="Gene3D" id="3.40.50.740">
    <property type="match status" value="1"/>
</dbReference>
<dbReference type="InterPro" id="IPR009010">
    <property type="entry name" value="Asp_de-COase-like_dom_sf"/>
</dbReference>
<dbReference type="SUPFAM" id="SSF53706">
    <property type="entry name" value="Formate dehydrogenase/DMSO reductase, domains 1-3"/>
    <property type="match status" value="1"/>
</dbReference>
<evidence type="ECO:0000256" key="2">
    <source>
        <dbReference type="ARBA" id="ARBA00001966"/>
    </source>
</evidence>
<keyword evidence="4" id="KW-0004">4Fe-4S</keyword>
<dbReference type="PIRSF" id="PIRSF000144">
    <property type="entry name" value="CbbBc"/>
    <property type="match status" value="1"/>
</dbReference>